<feature type="transmembrane region" description="Helical" evidence="1">
    <location>
        <begin position="9"/>
        <end position="30"/>
    </location>
</feature>
<keyword evidence="1" id="KW-0812">Transmembrane</keyword>
<keyword evidence="1" id="KW-1133">Transmembrane helix</keyword>
<proteinExistence type="predicted"/>
<protein>
    <submittedName>
        <fullName evidence="2">Uncharacterized protein</fullName>
    </submittedName>
</protein>
<comment type="caution">
    <text evidence="2">The sequence shown here is derived from an EMBL/GenBank/DDBJ whole genome shotgun (WGS) entry which is preliminary data.</text>
</comment>
<dbReference type="AlphaFoldDB" id="A0A1G2NZH7"/>
<accession>A0A1G2NZH7</accession>
<dbReference type="EMBL" id="MHSK01000032">
    <property type="protein sequence ID" value="OHA41494.1"/>
    <property type="molecule type" value="Genomic_DNA"/>
</dbReference>
<dbReference type="Proteomes" id="UP000177269">
    <property type="component" value="Unassembled WGS sequence"/>
</dbReference>
<evidence type="ECO:0000256" key="1">
    <source>
        <dbReference type="SAM" id="Phobius"/>
    </source>
</evidence>
<organism evidence="2 3">
    <name type="scientific">Candidatus Taylorbacteria bacterium RIFCSPLOWO2_12_FULL_43_20</name>
    <dbReference type="NCBI Taxonomy" id="1802332"/>
    <lineage>
        <taxon>Bacteria</taxon>
        <taxon>Candidatus Tayloriibacteriota</taxon>
    </lineage>
</organism>
<reference evidence="2 3" key="1">
    <citation type="journal article" date="2016" name="Nat. Commun.">
        <title>Thousands of microbial genomes shed light on interconnected biogeochemical processes in an aquifer system.</title>
        <authorList>
            <person name="Anantharaman K."/>
            <person name="Brown C.T."/>
            <person name="Hug L.A."/>
            <person name="Sharon I."/>
            <person name="Castelle C.J."/>
            <person name="Probst A.J."/>
            <person name="Thomas B.C."/>
            <person name="Singh A."/>
            <person name="Wilkins M.J."/>
            <person name="Karaoz U."/>
            <person name="Brodie E.L."/>
            <person name="Williams K.H."/>
            <person name="Hubbard S.S."/>
            <person name="Banfield J.F."/>
        </authorList>
    </citation>
    <scope>NUCLEOTIDE SEQUENCE [LARGE SCALE GENOMIC DNA]</scope>
</reference>
<gene>
    <name evidence="2" type="ORF">A3G52_00910</name>
</gene>
<name>A0A1G2NZH7_9BACT</name>
<keyword evidence="1" id="KW-0472">Membrane</keyword>
<evidence type="ECO:0000313" key="3">
    <source>
        <dbReference type="Proteomes" id="UP000177269"/>
    </source>
</evidence>
<evidence type="ECO:0000313" key="2">
    <source>
        <dbReference type="EMBL" id="OHA41494.1"/>
    </source>
</evidence>
<sequence>MENTGSRKAIAVIVAIIAIGLIIWGFYYSYNSNRANGEVFNPALESTRGNDEDVRTVDVRHQYKDGVHTYAGEIDLGTPCDTVDVEASLSDGTVNLDFQTSSTSEVCAQVITARRFKATVSGPENVSVRGTLNGESIRLNIFEVPLGEDLDDFEINTKG</sequence>